<feature type="signal peptide" evidence="1">
    <location>
        <begin position="1"/>
        <end position="29"/>
    </location>
</feature>
<keyword evidence="3" id="KW-1185">Reference proteome</keyword>
<reference evidence="2" key="1">
    <citation type="submission" date="2020-12" db="EMBL/GenBank/DDBJ databases">
        <title>Clostridium thailandense sp. nov., a novel acetogenic bacterium isolated from peat land soil in Thailand.</title>
        <authorList>
            <person name="Chaikitkaew S."/>
            <person name="Birkeland N.K."/>
        </authorList>
    </citation>
    <scope>NUCLEOTIDE SEQUENCE</scope>
    <source>
        <strain evidence="2">PL3</strain>
    </source>
</reference>
<comment type="caution">
    <text evidence="2">The sequence shown here is derived from an EMBL/GenBank/DDBJ whole genome shotgun (WGS) entry which is preliminary data.</text>
</comment>
<keyword evidence="1" id="KW-0732">Signal</keyword>
<proteinExistence type="predicted"/>
<dbReference type="AlphaFoldDB" id="A0A949U4Y8"/>
<evidence type="ECO:0008006" key="4">
    <source>
        <dbReference type="Google" id="ProtNLM"/>
    </source>
</evidence>
<name>A0A949U4Y8_9CLOT</name>
<evidence type="ECO:0000256" key="1">
    <source>
        <dbReference type="SAM" id="SignalP"/>
    </source>
</evidence>
<organism evidence="2 3">
    <name type="scientific">Clostridium thailandense</name>
    <dbReference type="NCBI Taxonomy" id="2794346"/>
    <lineage>
        <taxon>Bacteria</taxon>
        <taxon>Bacillati</taxon>
        <taxon>Bacillota</taxon>
        <taxon>Clostridia</taxon>
        <taxon>Eubacteriales</taxon>
        <taxon>Clostridiaceae</taxon>
        <taxon>Clostridium</taxon>
    </lineage>
</organism>
<sequence>MNSIKGKSCLFFCFFFLYSYFPISPNVQASEVNSNIYNAALKLPEESNISVKNPWSITLPESIKIDKLDGLVVERNSQNIPIIVSTLNNKTLSIRPIEPYEENSTYTAKIFLNDNEEYILDFTTEILTYDNILLEYTPLPQVSDVNIIDDETIRIKFNQNMKHTFAENSANYQLKDKDYNNISNHIKAIIPVNAKSNTDTNTYDIVLYKTAGDAKDNGILTKDVDSTSWNLIQNQYNITIENIPSTRGVVMYKYSFGVGATDAKK</sequence>
<dbReference type="RefSeq" id="WP_218323664.1">
    <property type="nucleotide sequence ID" value="NZ_JAEEGC010000190.1"/>
</dbReference>
<evidence type="ECO:0000313" key="2">
    <source>
        <dbReference type="EMBL" id="MBV7276583.1"/>
    </source>
</evidence>
<gene>
    <name evidence="2" type="ORF">I6U48_27300</name>
</gene>
<accession>A0A949U4Y8</accession>
<dbReference type="Proteomes" id="UP000694308">
    <property type="component" value="Unassembled WGS sequence"/>
</dbReference>
<feature type="chain" id="PRO_5036862843" description="SbsA Ig-like domain-containing protein" evidence="1">
    <location>
        <begin position="30"/>
        <end position="265"/>
    </location>
</feature>
<protein>
    <recommendedName>
        <fullName evidence="4">SbsA Ig-like domain-containing protein</fullName>
    </recommendedName>
</protein>
<evidence type="ECO:0000313" key="3">
    <source>
        <dbReference type="Proteomes" id="UP000694308"/>
    </source>
</evidence>
<dbReference type="EMBL" id="JAEEGC010000190">
    <property type="protein sequence ID" value="MBV7276583.1"/>
    <property type="molecule type" value="Genomic_DNA"/>
</dbReference>